<dbReference type="AlphaFoldDB" id="A0A0G4JYU3"/>
<dbReference type="GeneID" id="70909816"/>
<evidence type="ECO:0000313" key="1">
    <source>
        <dbReference type="EMBL" id="CPR19024.1"/>
    </source>
</evidence>
<protein>
    <submittedName>
        <fullName evidence="1">Uncharacterized protein</fullName>
    </submittedName>
</protein>
<evidence type="ECO:0000313" key="2">
    <source>
        <dbReference type="Proteomes" id="UP000044377"/>
    </source>
</evidence>
<proteinExistence type="predicted"/>
<reference evidence="2" key="1">
    <citation type="submission" date="2015-01" db="EMBL/GenBank/DDBJ databases">
        <authorList>
            <person name="Paterson Steve"/>
        </authorList>
    </citation>
    <scope>NUCLEOTIDE SEQUENCE [LARGE SCALE GENOMIC DNA]</scope>
    <source>
        <strain evidence="2">OBR1</strain>
    </source>
</reference>
<dbReference type="Proteomes" id="UP000044377">
    <property type="component" value="Unassembled WGS sequence"/>
</dbReference>
<accession>A0A0G4JYU3</accession>
<sequence>MSVDQDGGIDEKFKRESVKKITLFELRKIVTSTNNGSTRPGHHPEICYFSGWHIPPR</sequence>
<keyword evidence="2" id="KW-1185">Reference proteome</keyword>
<name>A0A0G4JYU3_9GAMM</name>
<dbReference type="RefSeq" id="WP_183096784.1">
    <property type="nucleotide sequence ID" value="NZ_CP014137.1"/>
</dbReference>
<gene>
    <name evidence="1" type="ORF">BN1221_03538c</name>
</gene>
<dbReference type="EMBL" id="CGIG01000001">
    <property type="protein sequence ID" value="CPR19024.1"/>
    <property type="molecule type" value="Genomic_DNA"/>
</dbReference>
<organism evidence="1 2">
    <name type="scientific">Brenneria goodwinii</name>
    <dbReference type="NCBI Taxonomy" id="1109412"/>
    <lineage>
        <taxon>Bacteria</taxon>
        <taxon>Pseudomonadati</taxon>
        <taxon>Pseudomonadota</taxon>
        <taxon>Gammaproteobacteria</taxon>
        <taxon>Enterobacterales</taxon>
        <taxon>Pectobacteriaceae</taxon>
        <taxon>Brenneria</taxon>
    </lineage>
</organism>